<reference evidence="3" key="5">
    <citation type="submission" date="2015-06" db="UniProtKB">
        <authorList>
            <consortium name="EnsemblFungi"/>
        </authorList>
    </citation>
    <scope>IDENTIFICATION</scope>
    <source>
        <strain evidence="3">ATCC 64411</strain>
    </source>
</reference>
<dbReference type="EMBL" id="GL876970">
    <property type="protein sequence ID" value="KLU87803.1"/>
    <property type="molecule type" value="Genomic_DNA"/>
</dbReference>
<evidence type="ECO:0000313" key="4">
    <source>
        <dbReference type="Proteomes" id="UP000011715"/>
    </source>
</evidence>
<evidence type="ECO:0000256" key="1">
    <source>
        <dbReference type="SAM" id="MobiDB-lite"/>
    </source>
</evidence>
<dbReference type="VEuPathDB" id="FungiDB:MAPG_06796"/>
<organism evidence="3 4">
    <name type="scientific">Magnaporthiopsis poae (strain ATCC 64411 / 73-15)</name>
    <name type="common">Kentucky bluegrass fungus</name>
    <name type="synonym">Magnaporthe poae</name>
    <dbReference type="NCBI Taxonomy" id="644358"/>
    <lineage>
        <taxon>Eukaryota</taxon>
        <taxon>Fungi</taxon>
        <taxon>Dikarya</taxon>
        <taxon>Ascomycota</taxon>
        <taxon>Pezizomycotina</taxon>
        <taxon>Sordariomycetes</taxon>
        <taxon>Sordariomycetidae</taxon>
        <taxon>Magnaporthales</taxon>
        <taxon>Magnaporthaceae</taxon>
        <taxon>Magnaporthiopsis</taxon>
    </lineage>
</organism>
<dbReference type="OMA" id="TCFVCIR"/>
<gene>
    <name evidence="2" type="ORF">MAPG_06796</name>
</gene>
<evidence type="ECO:0000313" key="2">
    <source>
        <dbReference type="EMBL" id="KLU87803.1"/>
    </source>
</evidence>
<reference evidence="2" key="2">
    <citation type="submission" date="2010-05" db="EMBL/GenBank/DDBJ databases">
        <title>The Genome Sequence of Magnaporthe poae strain ATCC 64411.</title>
        <authorList>
            <consortium name="The Broad Institute Genome Sequencing Platform"/>
            <consortium name="Broad Institute Genome Sequencing Center for Infectious Disease"/>
            <person name="Ma L.-J."/>
            <person name="Dead R."/>
            <person name="Young S."/>
            <person name="Zeng Q."/>
            <person name="Koehrsen M."/>
            <person name="Alvarado L."/>
            <person name="Berlin A."/>
            <person name="Chapman S.B."/>
            <person name="Chen Z."/>
            <person name="Freedman E."/>
            <person name="Gellesch M."/>
            <person name="Goldberg J."/>
            <person name="Griggs A."/>
            <person name="Gujja S."/>
            <person name="Heilman E.R."/>
            <person name="Heiman D."/>
            <person name="Hepburn T."/>
            <person name="Howarth C."/>
            <person name="Jen D."/>
            <person name="Larson L."/>
            <person name="Mehta T."/>
            <person name="Neiman D."/>
            <person name="Pearson M."/>
            <person name="Roberts A."/>
            <person name="Saif S."/>
            <person name="Shea T."/>
            <person name="Shenoy N."/>
            <person name="Sisk P."/>
            <person name="Stolte C."/>
            <person name="Sykes S."/>
            <person name="Walk T."/>
            <person name="White J."/>
            <person name="Yandava C."/>
            <person name="Haas B."/>
            <person name="Nusbaum C."/>
            <person name="Birren B."/>
        </authorList>
    </citation>
    <scope>NUCLEOTIDE SEQUENCE</scope>
    <source>
        <strain evidence="2">ATCC 64411</strain>
    </source>
</reference>
<keyword evidence="4" id="KW-1185">Reference proteome</keyword>
<protein>
    <submittedName>
        <fullName evidence="2 3">Uncharacterized protein</fullName>
    </submittedName>
</protein>
<feature type="region of interest" description="Disordered" evidence="1">
    <location>
        <begin position="1"/>
        <end position="23"/>
    </location>
</feature>
<proteinExistence type="predicted"/>
<feature type="compositionally biased region" description="Low complexity" evidence="1">
    <location>
        <begin position="131"/>
        <end position="152"/>
    </location>
</feature>
<reference evidence="2" key="3">
    <citation type="submission" date="2011-03" db="EMBL/GenBank/DDBJ databases">
        <title>Annotation of Magnaporthe poae ATCC 64411.</title>
        <authorList>
            <person name="Ma L.-J."/>
            <person name="Dead R."/>
            <person name="Young S.K."/>
            <person name="Zeng Q."/>
            <person name="Gargeya S."/>
            <person name="Fitzgerald M."/>
            <person name="Haas B."/>
            <person name="Abouelleil A."/>
            <person name="Alvarado L."/>
            <person name="Arachchi H.M."/>
            <person name="Berlin A."/>
            <person name="Brown A."/>
            <person name="Chapman S.B."/>
            <person name="Chen Z."/>
            <person name="Dunbar C."/>
            <person name="Freedman E."/>
            <person name="Gearin G."/>
            <person name="Gellesch M."/>
            <person name="Goldberg J."/>
            <person name="Griggs A."/>
            <person name="Gujja S."/>
            <person name="Heiman D."/>
            <person name="Howarth C."/>
            <person name="Larson L."/>
            <person name="Lui A."/>
            <person name="MacDonald P.J.P."/>
            <person name="Mehta T."/>
            <person name="Montmayeur A."/>
            <person name="Murphy C."/>
            <person name="Neiman D."/>
            <person name="Pearson M."/>
            <person name="Priest M."/>
            <person name="Roberts A."/>
            <person name="Saif S."/>
            <person name="Shea T."/>
            <person name="Shenoy N."/>
            <person name="Sisk P."/>
            <person name="Stolte C."/>
            <person name="Sykes S."/>
            <person name="Yandava C."/>
            <person name="Wortman J."/>
            <person name="Nusbaum C."/>
            <person name="Birren B."/>
        </authorList>
    </citation>
    <scope>NUCLEOTIDE SEQUENCE</scope>
    <source>
        <strain evidence="2">ATCC 64411</strain>
    </source>
</reference>
<dbReference type="Proteomes" id="UP000011715">
    <property type="component" value="Unassembled WGS sequence"/>
</dbReference>
<dbReference type="EMBL" id="ADBL01001639">
    <property type="status" value="NOT_ANNOTATED_CDS"/>
    <property type="molecule type" value="Genomic_DNA"/>
</dbReference>
<dbReference type="EnsemblFungi" id="MAPG_06796T0">
    <property type="protein sequence ID" value="MAPG_06796T0"/>
    <property type="gene ID" value="MAPG_06796"/>
</dbReference>
<reference evidence="3" key="4">
    <citation type="journal article" date="2015" name="G3 (Bethesda)">
        <title>Genome sequences of three phytopathogenic species of the Magnaporthaceae family of fungi.</title>
        <authorList>
            <person name="Okagaki L.H."/>
            <person name="Nunes C.C."/>
            <person name="Sailsbery J."/>
            <person name="Clay B."/>
            <person name="Brown D."/>
            <person name="John T."/>
            <person name="Oh Y."/>
            <person name="Young N."/>
            <person name="Fitzgerald M."/>
            <person name="Haas B.J."/>
            <person name="Zeng Q."/>
            <person name="Young S."/>
            <person name="Adiconis X."/>
            <person name="Fan L."/>
            <person name="Levin J.Z."/>
            <person name="Mitchell T.K."/>
            <person name="Okubara P.A."/>
            <person name="Farman M.L."/>
            <person name="Kohn L.M."/>
            <person name="Birren B."/>
            <person name="Ma L.-J."/>
            <person name="Dean R.A."/>
        </authorList>
    </citation>
    <scope>NUCLEOTIDE SEQUENCE</scope>
    <source>
        <strain evidence="3">ATCC 64411 / 73-15</strain>
    </source>
</reference>
<evidence type="ECO:0000313" key="3">
    <source>
        <dbReference type="EnsemblFungi" id="MAPG_06796T0"/>
    </source>
</evidence>
<dbReference type="OrthoDB" id="5377226at2759"/>
<dbReference type="AlphaFoldDB" id="A0A0C4E303"/>
<sequence>MPSATQEELVLHPSKKRRRDDDVVSGLDGSLQIYDALSYRKPLFSPDGLASRQFQTPDHAARFHHYVRTNDAAVDVSRSDELVSNPLLARKVLPAVVQSPKRFRLDDDGGCDSPGREQRRPMVAPHSRNHTQPPKISATTTTTTTTAQPTRTSSALTPCHVCARRPTKKSDLDSFADCEGCRSRTCYVCMRECLGWGDNDASAGDGGHVQPSTSFLMEDADESPVDSEVGSRDRSPVWIRGGGGHRQMVCSRCCVEQGADGDVICLGCLQNR</sequence>
<dbReference type="eggNOG" id="ENOG502T2GE">
    <property type="taxonomic scope" value="Eukaryota"/>
</dbReference>
<feature type="region of interest" description="Disordered" evidence="1">
    <location>
        <begin position="103"/>
        <end position="152"/>
    </location>
</feature>
<accession>A0A0C4E303</accession>
<reference evidence="4" key="1">
    <citation type="submission" date="2010-05" db="EMBL/GenBank/DDBJ databases">
        <title>The genome sequence of Magnaporthe poae strain ATCC 64411.</title>
        <authorList>
            <person name="Ma L.-J."/>
            <person name="Dead R."/>
            <person name="Young S."/>
            <person name="Zeng Q."/>
            <person name="Koehrsen M."/>
            <person name="Alvarado L."/>
            <person name="Berlin A."/>
            <person name="Chapman S.B."/>
            <person name="Chen Z."/>
            <person name="Freedman E."/>
            <person name="Gellesch M."/>
            <person name="Goldberg J."/>
            <person name="Griggs A."/>
            <person name="Gujja S."/>
            <person name="Heilman E.R."/>
            <person name="Heiman D."/>
            <person name="Hepburn T."/>
            <person name="Howarth C."/>
            <person name="Jen D."/>
            <person name="Larson L."/>
            <person name="Mehta T."/>
            <person name="Neiman D."/>
            <person name="Pearson M."/>
            <person name="Roberts A."/>
            <person name="Saif S."/>
            <person name="Shea T."/>
            <person name="Shenoy N."/>
            <person name="Sisk P."/>
            <person name="Stolte C."/>
            <person name="Sykes S."/>
            <person name="Walk T."/>
            <person name="White J."/>
            <person name="Yandava C."/>
            <person name="Haas B."/>
            <person name="Nusbaum C."/>
            <person name="Birren B."/>
        </authorList>
    </citation>
    <scope>NUCLEOTIDE SEQUENCE [LARGE SCALE GENOMIC DNA]</scope>
    <source>
        <strain evidence="4">ATCC 64411 / 73-15</strain>
    </source>
</reference>
<name>A0A0C4E303_MAGP6</name>